<evidence type="ECO:0000256" key="2">
    <source>
        <dbReference type="ARBA" id="ARBA00023002"/>
    </source>
</evidence>
<dbReference type="InterPro" id="IPR016162">
    <property type="entry name" value="Ald_DH_N"/>
</dbReference>
<dbReference type="Pfam" id="PF00171">
    <property type="entry name" value="Aldedh"/>
    <property type="match status" value="1"/>
</dbReference>
<dbReference type="CDD" id="cd07095">
    <property type="entry name" value="ALDH_SGSD_AstD"/>
    <property type="match status" value="1"/>
</dbReference>
<dbReference type="Gene3D" id="3.40.605.10">
    <property type="entry name" value="Aldehyde Dehydrogenase, Chain A, domain 1"/>
    <property type="match status" value="1"/>
</dbReference>
<keyword evidence="2 4" id="KW-0560">Oxidoreductase</keyword>
<reference evidence="7 8" key="1">
    <citation type="journal article" date="2021" name="PeerJ">
        <title>Analysis of 44 Vibrio anguillarum genomes reveals high genetic diversity.</title>
        <authorList>
            <person name="Hansen M.J."/>
            <person name="Dalsgaard I."/>
        </authorList>
    </citation>
    <scope>NUCLEOTIDE SEQUENCE [LARGE SCALE GENOMIC DNA]</scope>
    <source>
        <strain evidence="7 8">040915-1/1B</strain>
    </source>
</reference>
<feature type="domain" description="Aldehyde dehydrogenase" evidence="6">
    <location>
        <begin position="9"/>
        <end position="458"/>
    </location>
</feature>
<dbReference type="Gene3D" id="3.40.309.10">
    <property type="entry name" value="Aldehyde Dehydrogenase, Chain A, domain 2"/>
    <property type="match status" value="1"/>
</dbReference>
<comment type="pathway">
    <text evidence="4">Amino-acid degradation; L-arginine degradation via AST pathway; L-glutamate and succinate from L-arginine: step 4/5.</text>
</comment>
<dbReference type="InterPro" id="IPR015590">
    <property type="entry name" value="Aldehyde_DH_dom"/>
</dbReference>
<gene>
    <name evidence="4 7" type="primary">astD</name>
    <name evidence="7" type="ORF">EAY46_16220</name>
</gene>
<dbReference type="InterPro" id="IPR016160">
    <property type="entry name" value="Ald_DH_CS_CYS"/>
</dbReference>
<organism evidence="7 8">
    <name type="scientific">Vibrio anguillarum</name>
    <name type="common">Listonella anguillarum</name>
    <dbReference type="NCBI Taxonomy" id="55601"/>
    <lineage>
        <taxon>Bacteria</taxon>
        <taxon>Pseudomonadati</taxon>
        <taxon>Pseudomonadota</taxon>
        <taxon>Gammaproteobacteria</taxon>
        <taxon>Vibrionales</taxon>
        <taxon>Vibrionaceae</taxon>
        <taxon>Vibrio</taxon>
    </lineage>
</organism>
<dbReference type="InterPro" id="IPR017649">
    <property type="entry name" value="SuccinylGlu_semiald_DH_AstD"/>
</dbReference>
<comment type="similarity">
    <text evidence="4">Belongs to the aldehyde dehydrogenase family. AstD subfamily.</text>
</comment>
<evidence type="ECO:0000313" key="8">
    <source>
        <dbReference type="Proteomes" id="UP000726136"/>
    </source>
</evidence>
<keyword evidence="8" id="KW-1185">Reference proteome</keyword>
<protein>
    <recommendedName>
        <fullName evidence="4">N-succinylglutamate 5-semialdehyde dehydrogenase</fullName>
        <ecNumber evidence="4">1.2.1.71</ecNumber>
    </recommendedName>
    <alternativeName>
        <fullName evidence="4">Succinylglutamic semialdehyde dehydrogenase</fullName>
        <shortName evidence="4">SGSD</shortName>
    </alternativeName>
</protein>
<evidence type="ECO:0000313" key="7">
    <source>
        <dbReference type="EMBL" id="MBF4374618.1"/>
    </source>
</evidence>
<dbReference type="HAMAP" id="MF_01174">
    <property type="entry name" value="Aldedh_AstD"/>
    <property type="match status" value="1"/>
</dbReference>
<dbReference type="InterPro" id="IPR016161">
    <property type="entry name" value="Ald_DH/histidinol_DH"/>
</dbReference>
<comment type="caution">
    <text evidence="7">The sequence shown here is derived from an EMBL/GenBank/DDBJ whole genome shotgun (WGS) entry which is preliminary data.</text>
</comment>
<keyword evidence="3 4" id="KW-0520">NAD</keyword>
<evidence type="ECO:0000256" key="1">
    <source>
        <dbReference type="ARBA" id="ARBA00022503"/>
    </source>
</evidence>
<proteinExistence type="inferred from homology"/>
<dbReference type="SUPFAM" id="SSF53720">
    <property type="entry name" value="ALDH-like"/>
    <property type="match status" value="1"/>
</dbReference>
<name>A0ABR9Z890_VIBAN</name>
<evidence type="ECO:0000256" key="4">
    <source>
        <dbReference type="HAMAP-Rule" id="MF_01174"/>
    </source>
</evidence>
<dbReference type="PROSITE" id="PS00070">
    <property type="entry name" value="ALDEHYDE_DEHYDR_CYS"/>
    <property type="match status" value="1"/>
</dbReference>
<feature type="binding site" evidence="4">
    <location>
        <begin position="220"/>
        <end position="225"/>
    </location>
    <ligand>
        <name>NAD(+)</name>
        <dbReference type="ChEBI" id="CHEBI:57540"/>
    </ligand>
</feature>
<dbReference type="NCBIfam" id="NF006992">
    <property type="entry name" value="PRK09457.1"/>
    <property type="match status" value="1"/>
</dbReference>
<evidence type="ECO:0000256" key="3">
    <source>
        <dbReference type="ARBA" id="ARBA00023027"/>
    </source>
</evidence>
<evidence type="ECO:0000259" key="6">
    <source>
        <dbReference type="Pfam" id="PF00171"/>
    </source>
</evidence>
<dbReference type="InterPro" id="IPR029510">
    <property type="entry name" value="Ald_DH_CS_GLU"/>
</dbReference>
<dbReference type="GO" id="GO:0043824">
    <property type="term" value="F:succinylglutamate-semialdehyde dehydrogenase activity"/>
    <property type="evidence" value="ECO:0007669"/>
    <property type="project" value="UniProtKB-EC"/>
</dbReference>
<comment type="function">
    <text evidence="4">Catalyzes the NAD-dependent reduction of succinylglutamate semialdehyde into succinylglutamate.</text>
</comment>
<accession>A0ABR9Z890</accession>
<dbReference type="PANTHER" id="PTHR11699">
    <property type="entry name" value="ALDEHYDE DEHYDROGENASE-RELATED"/>
    <property type="match status" value="1"/>
</dbReference>
<feature type="active site" evidence="4 5">
    <location>
        <position position="243"/>
    </location>
</feature>
<dbReference type="InterPro" id="IPR016163">
    <property type="entry name" value="Ald_DH_C"/>
</dbReference>
<sequence>MTQWIAGEWLAGQGEAMLSLSPYNNETIWQGDSATPAQVEAAVTAARVAFIEWKKRPFVEREQYVLAFAEKVKQRSEELAQIIAKETGKPLWETRTEAAAVAGKIAISIRAYHDRTGENTREAAGNQLVLRHRPLGVLAVFGPYNFPAHLPNGHIVPALLAGNTVVFKPSEQTPWTGEFVMKLWQEAGLPAGVLNLVQGAKETGIALAQAKGIDGLLFTGSANTGHLLHRQFAGQPGKMLALEMGGNNPMVISKQYGELDAAVYTIIQSAFLSAGQRCTCARRLYVPEGNEGDLLLEKLVSATQKLRIDHPFAEPAPFMGPQISQAAAQFILAAQDNLRTLGGVSLLAATPLQAAFVTPGIIDVTAVSQLPDEEYFGPLLQVVRYQSLDQAVQLANETRFGLSAGLVSTNDAEWDYFVDHIRAGIVNRNRQLTGASGDAPFGGPGASGNLRPSAYYAADYCAYPMASMEGRSTELPATLSPGVEL</sequence>
<comment type="catalytic activity">
    <reaction evidence="4">
        <text>N-succinyl-L-glutamate 5-semialdehyde + NAD(+) + H2O = N-succinyl-L-glutamate + NADH + 2 H(+)</text>
        <dbReference type="Rhea" id="RHEA:10812"/>
        <dbReference type="ChEBI" id="CHEBI:15377"/>
        <dbReference type="ChEBI" id="CHEBI:15378"/>
        <dbReference type="ChEBI" id="CHEBI:57540"/>
        <dbReference type="ChEBI" id="CHEBI:57945"/>
        <dbReference type="ChEBI" id="CHEBI:58520"/>
        <dbReference type="ChEBI" id="CHEBI:58763"/>
        <dbReference type="EC" id="1.2.1.71"/>
    </reaction>
</comment>
<dbReference type="NCBIfam" id="TIGR03240">
    <property type="entry name" value="arg_catab_astD"/>
    <property type="match status" value="1"/>
</dbReference>
<keyword evidence="1 4" id="KW-0056">Arginine metabolism</keyword>
<dbReference type="RefSeq" id="WP_194663960.1">
    <property type="nucleotide sequence ID" value="NZ_RDPI01000020.1"/>
</dbReference>
<feature type="active site" evidence="4">
    <location>
        <position position="278"/>
    </location>
</feature>
<dbReference type="PROSITE" id="PS00687">
    <property type="entry name" value="ALDEHYDE_DEHYDR_GLU"/>
    <property type="match status" value="1"/>
</dbReference>
<dbReference type="EC" id="1.2.1.71" evidence="4"/>
<dbReference type="EMBL" id="RDPI01000020">
    <property type="protein sequence ID" value="MBF4374618.1"/>
    <property type="molecule type" value="Genomic_DNA"/>
</dbReference>
<evidence type="ECO:0000256" key="5">
    <source>
        <dbReference type="PROSITE-ProRule" id="PRU10007"/>
    </source>
</evidence>
<dbReference type="Proteomes" id="UP000726136">
    <property type="component" value="Unassembled WGS sequence"/>
</dbReference>